<keyword evidence="1" id="KW-0732">Signal</keyword>
<proteinExistence type="predicted"/>
<organism evidence="2 3">
    <name type="scientific">Diplogelasinospora grovesii</name>
    <dbReference type="NCBI Taxonomy" id="303347"/>
    <lineage>
        <taxon>Eukaryota</taxon>
        <taxon>Fungi</taxon>
        <taxon>Dikarya</taxon>
        <taxon>Ascomycota</taxon>
        <taxon>Pezizomycotina</taxon>
        <taxon>Sordariomycetes</taxon>
        <taxon>Sordariomycetidae</taxon>
        <taxon>Sordariales</taxon>
        <taxon>Diplogelasinosporaceae</taxon>
        <taxon>Diplogelasinospora</taxon>
    </lineage>
</organism>
<name>A0AAN6MVA1_9PEZI</name>
<dbReference type="Proteomes" id="UP001303473">
    <property type="component" value="Unassembled WGS sequence"/>
</dbReference>
<comment type="caution">
    <text evidence="2">The sequence shown here is derived from an EMBL/GenBank/DDBJ whole genome shotgun (WGS) entry which is preliminary data.</text>
</comment>
<sequence length="145" mass="15896">MRLLAILLGVFTFSFVLADSLPIFVTAGHHRVGISTGKNFRLKIGAVHTNFPVPDPSFIPPHNGSALQTQPQSKTAHAVDLEIVSLEESASQRPLNHKKSTTCIGLLFAAVARASHETHKQTPAYLPWSKDTNPFQTLLMQNFGR</sequence>
<feature type="chain" id="PRO_5043004910" evidence="1">
    <location>
        <begin position="19"/>
        <end position="145"/>
    </location>
</feature>
<accession>A0AAN6MVA1</accession>
<evidence type="ECO:0000313" key="3">
    <source>
        <dbReference type="Proteomes" id="UP001303473"/>
    </source>
</evidence>
<evidence type="ECO:0000256" key="1">
    <source>
        <dbReference type="SAM" id="SignalP"/>
    </source>
</evidence>
<keyword evidence="3" id="KW-1185">Reference proteome</keyword>
<dbReference type="AlphaFoldDB" id="A0AAN6MVA1"/>
<reference evidence="3" key="1">
    <citation type="journal article" date="2023" name="Mol. Phylogenet. Evol.">
        <title>Genome-scale phylogeny and comparative genomics of the fungal order Sordariales.</title>
        <authorList>
            <person name="Hensen N."/>
            <person name="Bonometti L."/>
            <person name="Westerberg I."/>
            <person name="Brannstrom I.O."/>
            <person name="Guillou S."/>
            <person name="Cros-Aarteil S."/>
            <person name="Calhoun S."/>
            <person name="Haridas S."/>
            <person name="Kuo A."/>
            <person name="Mondo S."/>
            <person name="Pangilinan J."/>
            <person name="Riley R."/>
            <person name="LaButti K."/>
            <person name="Andreopoulos B."/>
            <person name="Lipzen A."/>
            <person name="Chen C."/>
            <person name="Yan M."/>
            <person name="Daum C."/>
            <person name="Ng V."/>
            <person name="Clum A."/>
            <person name="Steindorff A."/>
            <person name="Ohm R.A."/>
            <person name="Martin F."/>
            <person name="Silar P."/>
            <person name="Natvig D.O."/>
            <person name="Lalanne C."/>
            <person name="Gautier V."/>
            <person name="Ament-Velasquez S.L."/>
            <person name="Kruys A."/>
            <person name="Hutchinson M.I."/>
            <person name="Powell A.J."/>
            <person name="Barry K."/>
            <person name="Miller A.N."/>
            <person name="Grigoriev I.V."/>
            <person name="Debuchy R."/>
            <person name="Gladieux P."/>
            <person name="Hiltunen Thoren M."/>
            <person name="Johannesson H."/>
        </authorList>
    </citation>
    <scope>NUCLEOTIDE SEQUENCE [LARGE SCALE GENOMIC DNA]</scope>
    <source>
        <strain evidence="3">CBS 340.73</strain>
    </source>
</reference>
<evidence type="ECO:0000313" key="2">
    <source>
        <dbReference type="EMBL" id="KAK3933969.1"/>
    </source>
</evidence>
<feature type="signal peptide" evidence="1">
    <location>
        <begin position="1"/>
        <end position="18"/>
    </location>
</feature>
<protein>
    <submittedName>
        <fullName evidence="2">Uncharacterized protein</fullName>
    </submittedName>
</protein>
<dbReference type="EMBL" id="MU854044">
    <property type="protein sequence ID" value="KAK3933969.1"/>
    <property type="molecule type" value="Genomic_DNA"/>
</dbReference>
<gene>
    <name evidence="2" type="ORF">QBC46DRAFT_414336</name>
</gene>